<proteinExistence type="predicted"/>
<reference evidence="2 3" key="1">
    <citation type="submission" date="2018-04" db="EMBL/GenBank/DDBJ databases">
        <authorList>
            <person name="Go L.Y."/>
            <person name="Mitchell J.A."/>
        </authorList>
    </citation>
    <scope>NUCLEOTIDE SEQUENCE [LARGE SCALE GENOMIC DNA]</scope>
</reference>
<gene>
    <name evidence="2" type="ORF">Alexandra_246</name>
</gene>
<evidence type="ECO:0000256" key="1">
    <source>
        <dbReference type="SAM" id="MobiDB-lite"/>
    </source>
</evidence>
<organism evidence="2 3">
    <name type="scientific">Erwinia phage vB_EamM_Alexandra</name>
    <dbReference type="NCBI Taxonomy" id="2201424"/>
    <lineage>
        <taxon>Viruses</taxon>
        <taxon>Duplodnaviria</taxon>
        <taxon>Heunggongvirae</taxon>
        <taxon>Uroviricota</taxon>
        <taxon>Caudoviricetes</taxon>
        <taxon>Alexandravirus</taxon>
        <taxon>Alexandravirus alexandra</taxon>
    </lineage>
</organism>
<feature type="compositionally biased region" description="Basic and acidic residues" evidence="1">
    <location>
        <begin position="284"/>
        <end position="297"/>
    </location>
</feature>
<protein>
    <submittedName>
        <fullName evidence="2">Uncharacterized protein</fullName>
    </submittedName>
</protein>
<evidence type="ECO:0000313" key="3">
    <source>
        <dbReference type="Proteomes" id="UP000251795"/>
    </source>
</evidence>
<evidence type="ECO:0000313" key="2">
    <source>
        <dbReference type="EMBL" id="AWY08505.1"/>
    </source>
</evidence>
<name>A0A2Z4QE13_9CAUD</name>
<dbReference type="EMBL" id="MH248138">
    <property type="protein sequence ID" value="AWY08505.1"/>
    <property type="molecule type" value="Genomic_DNA"/>
</dbReference>
<dbReference type="Proteomes" id="UP000251795">
    <property type="component" value="Segment"/>
</dbReference>
<sequence length="345" mass="40065">MNNKSNLTGGQIESVMDTMLHDCLREIVENTDIFDVQLTYLLGLVTSNKKRKPYNAETRDRAISLLIRALSVPRDQKMVFIRELKMERNFIYVFLENVIKRYYAVYVELYRAFITTQDPIKRVAYSKRLDVYVKMFGATSRSSLFVALCRLNDLLPQFMEYFHSVVADFYRLCSKQTKFYVDTNRGKLYDSKDVRQNFLRNVIIAINKYDSSRGAIVSYTKWWILNAQTCSSSEHEYGIAYTIPQTQRKKLATGEDTTSLNFSVSLDTPANESDEGADASLHQKVSDHHHLEDHVDSERRTEKLRLLIKRVDPLGVARLTMDVGEEFDKFEIDLMRKHMQAQGLA</sequence>
<accession>A0A2Z4QE13</accession>
<feature type="region of interest" description="Disordered" evidence="1">
    <location>
        <begin position="267"/>
        <end position="297"/>
    </location>
</feature>
<keyword evidence="3" id="KW-1185">Reference proteome</keyword>